<dbReference type="EMBL" id="UFSP01000001">
    <property type="protein sequence ID" value="SSY94967.1"/>
    <property type="molecule type" value="Genomic_DNA"/>
</dbReference>
<dbReference type="InterPro" id="IPR011250">
    <property type="entry name" value="OMP/PagP_B-barrel"/>
</dbReference>
<dbReference type="Proteomes" id="UP000253728">
    <property type="component" value="Unassembled WGS sequence"/>
</dbReference>
<protein>
    <submittedName>
        <fullName evidence="6">Opacity protein and related surface antigens</fullName>
    </submittedName>
    <submittedName>
        <fullName evidence="5">Porin family protein</fullName>
    </submittedName>
</protein>
<evidence type="ECO:0000313" key="5">
    <source>
        <dbReference type="EMBL" id="RMW78184.1"/>
    </source>
</evidence>
<dbReference type="AlphaFoldDB" id="A0A0K1N0N6"/>
<reference evidence="4 7" key="1">
    <citation type="submission" date="2016-06" db="EMBL/GenBank/DDBJ databases">
        <title>Simultaneous identification of Haemophilus influenzae and Haemophilus haemolyticus using TaqMan real-time PCR.</title>
        <authorList>
            <person name="Price E.P."/>
            <person name="Sarovich D.S."/>
            <person name="Harris T."/>
            <person name="Spargo J.C."/>
            <person name="Nosworthy E."/>
            <person name="Beissbarth J."/>
            <person name="Smith-Vaughan H."/>
        </authorList>
    </citation>
    <scope>NUCLEOTIDE SEQUENCE [LARGE SCALE GENOMIC DNA]</scope>
    <source>
        <strain evidence="4 7">ATCC 7901</strain>
    </source>
</reference>
<accession>A0A0K1N0N6</accession>
<organism evidence="6 8">
    <name type="scientific">Aggregatibacter aphrophilus</name>
    <name type="common">Haemophilus aphrophilus</name>
    <dbReference type="NCBI Taxonomy" id="732"/>
    <lineage>
        <taxon>Bacteria</taxon>
        <taxon>Pseudomonadati</taxon>
        <taxon>Pseudomonadota</taxon>
        <taxon>Gammaproteobacteria</taxon>
        <taxon>Pasteurellales</taxon>
        <taxon>Pasteurellaceae</taxon>
        <taxon>Aggregatibacter</taxon>
    </lineage>
</organism>
<dbReference type="Proteomes" id="UP000092746">
    <property type="component" value="Unassembled WGS sequence"/>
</dbReference>
<dbReference type="eggNOG" id="COG3637">
    <property type="taxonomic scope" value="Bacteria"/>
</dbReference>
<keyword evidence="9" id="KW-1185">Reference proteome</keyword>
<evidence type="ECO:0000313" key="6">
    <source>
        <dbReference type="EMBL" id="SSY94967.1"/>
    </source>
</evidence>
<evidence type="ECO:0000313" key="7">
    <source>
        <dbReference type="Proteomes" id="UP000092746"/>
    </source>
</evidence>
<dbReference type="InterPro" id="IPR006315">
    <property type="entry name" value="OM_autotransptr_brl_dom"/>
</dbReference>
<dbReference type="SUPFAM" id="SSF56925">
    <property type="entry name" value="OMPA-like"/>
    <property type="match status" value="1"/>
</dbReference>
<reference evidence="6 8" key="2">
    <citation type="submission" date="2018-06" db="EMBL/GenBank/DDBJ databases">
        <authorList>
            <consortium name="Pathogen Informatics"/>
            <person name="Doyle S."/>
        </authorList>
    </citation>
    <scope>NUCLEOTIDE SEQUENCE [LARGE SCALE GENOMIC DNA]</scope>
    <source>
        <strain evidence="6 8">NCTC5908</strain>
    </source>
</reference>
<evidence type="ECO:0000259" key="3">
    <source>
        <dbReference type="Pfam" id="PF13505"/>
    </source>
</evidence>
<evidence type="ECO:0000256" key="1">
    <source>
        <dbReference type="ARBA" id="ARBA00022729"/>
    </source>
</evidence>
<dbReference type="GO" id="GO:0019867">
    <property type="term" value="C:outer membrane"/>
    <property type="evidence" value="ECO:0007669"/>
    <property type="project" value="InterPro"/>
</dbReference>
<dbReference type="Proteomes" id="UP000274211">
    <property type="component" value="Unassembled WGS sequence"/>
</dbReference>
<evidence type="ECO:0000313" key="9">
    <source>
        <dbReference type="Proteomes" id="UP000274211"/>
    </source>
</evidence>
<dbReference type="EMBL" id="QMGS01000116">
    <property type="protein sequence ID" value="RMW78184.1"/>
    <property type="molecule type" value="Genomic_DNA"/>
</dbReference>
<dbReference type="RefSeq" id="WP_005703492.1">
    <property type="nucleotide sequence ID" value="NZ_CAUUMV010000007.1"/>
</dbReference>
<dbReference type="EMBL" id="MAQE01000014">
    <property type="protein sequence ID" value="OBY51415.1"/>
    <property type="molecule type" value="Genomic_DNA"/>
</dbReference>
<dbReference type="Gene3D" id="2.40.160.20">
    <property type="match status" value="1"/>
</dbReference>
<dbReference type="Pfam" id="PF13505">
    <property type="entry name" value="OMP_b-brl"/>
    <property type="match status" value="1"/>
</dbReference>
<feature type="chain" id="PRO_5044544414" evidence="2">
    <location>
        <begin position="22"/>
        <end position="186"/>
    </location>
</feature>
<dbReference type="STRING" id="732.ADJ80_02150"/>
<sequence length="186" mass="20378">MKKLTLLALSAAVLVSTSAVASDFTGFGVGVDVGTTKYKDAKRISNVDLIADYGIDYGNNFVGIIEGKLKLNNSTLRDDHYGYSHLKIKERTRLGVSYLQGYRVTPNILPYAKIGVQTAKFKAEYREPGYSSTSSETKNGIGFGAGVKAALTPNFELGVEYLRTHTKFDGYKLKGNTFSTNATYRF</sequence>
<dbReference type="GeneID" id="49634897"/>
<evidence type="ECO:0000256" key="2">
    <source>
        <dbReference type="SAM" id="SignalP"/>
    </source>
</evidence>
<gene>
    <name evidence="4" type="ORF">BBB52_07390</name>
    <name evidence="5" type="ORF">DOL88_10810</name>
    <name evidence="6" type="ORF">NCTC5908_01110</name>
</gene>
<name>A0A0K1N0N6_AGGAP</name>
<dbReference type="InterPro" id="IPR027385">
    <property type="entry name" value="Beta-barrel_OMP"/>
</dbReference>
<proteinExistence type="predicted"/>
<evidence type="ECO:0000313" key="4">
    <source>
        <dbReference type="EMBL" id="OBY51415.1"/>
    </source>
</evidence>
<keyword evidence="1 2" id="KW-0732">Signal</keyword>
<dbReference type="NCBIfam" id="TIGR01414">
    <property type="entry name" value="autotrans_barl"/>
    <property type="match status" value="1"/>
</dbReference>
<feature type="signal peptide" evidence="2">
    <location>
        <begin position="1"/>
        <end position="21"/>
    </location>
</feature>
<dbReference type="KEGG" id="aaz:ADJ80_02150"/>
<reference evidence="5 9" key="3">
    <citation type="journal article" date="2019" name="J. Oral Microbiol.">
        <title>Role of OmpA1 and OmpA2 in Aggregatibacter actinomycetemcomitans and Aggregatibacter aphrophilus serum resistance.</title>
        <authorList>
            <person name="Lindholm M."/>
            <person name="Min Aung K."/>
            <person name="Nyunt Wai S."/>
            <person name="Oscarsson J."/>
        </authorList>
    </citation>
    <scope>NUCLEOTIDE SEQUENCE [LARGE SCALE GENOMIC DNA]</scope>
    <source>
        <strain evidence="5 9">HK83</strain>
    </source>
</reference>
<feature type="domain" description="Outer membrane protein beta-barrel" evidence="3">
    <location>
        <begin position="7"/>
        <end position="186"/>
    </location>
</feature>
<evidence type="ECO:0000313" key="8">
    <source>
        <dbReference type="Proteomes" id="UP000253728"/>
    </source>
</evidence>